<organism evidence="8 9">
    <name type="scientific">Undibacterium parvum</name>
    <dbReference type="NCBI Taxonomy" id="401471"/>
    <lineage>
        <taxon>Bacteria</taxon>
        <taxon>Pseudomonadati</taxon>
        <taxon>Pseudomonadota</taxon>
        <taxon>Betaproteobacteria</taxon>
        <taxon>Burkholderiales</taxon>
        <taxon>Oxalobacteraceae</taxon>
        <taxon>Undibacterium</taxon>
    </lineage>
</organism>
<evidence type="ECO:0000256" key="6">
    <source>
        <dbReference type="SAM" id="Phobius"/>
    </source>
</evidence>
<evidence type="ECO:0000256" key="4">
    <source>
        <dbReference type="ARBA" id="ARBA00022989"/>
    </source>
</evidence>
<dbReference type="Proteomes" id="UP000275663">
    <property type="component" value="Chromosome"/>
</dbReference>
<protein>
    <submittedName>
        <fullName evidence="8">GtrA family protein</fullName>
    </submittedName>
</protein>
<evidence type="ECO:0000256" key="2">
    <source>
        <dbReference type="ARBA" id="ARBA00009399"/>
    </source>
</evidence>
<keyword evidence="4 6" id="KW-1133">Transmembrane helix</keyword>
<evidence type="ECO:0000313" key="9">
    <source>
        <dbReference type="Proteomes" id="UP000275663"/>
    </source>
</evidence>
<dbReference type="InterPro" id="IPR051401">
    <property type="entry name" value="GtrA_CellWall_Glycosyl"/>
</dbReference>
<dbReference type="PANTHER" id="PTHR38459">
    <property type="entry name" value="PROPHAGE BACTOPRENOL-LINKED GLUCOSE TRANSLOCASE HOMOLOG"/>
    <property type="match status" value="1"/>
</dbReference>
<evidence type="ECO:0000259" key="7">
    <source>
        <dbReference type="Pfam" id="PF04138"/>
    </source>
</evidence>
<keyword evidence="5 6" id="KW-0472">Membrane</keyword>
<reference evidence="8 9" key="1">
    <citation type="journal article" date="2011" name="Int. J. Syst. Evol. Microbiol.">
        <title>Description of Undibacterium oligocarboniphilum sp. nov., isolated from purified water, and Undibacterium pigrum strain CCUG 49012 as the type strain of Undibacterium parvum sp. nov., and emended descriptions of the genus Undibacterium and the species Undibacterium pigrum.</title>
        <authorList>
            <person name="Eder W."/>
            <person name="Wanner G."/>
            <person name="Ludwig W."/>
            <person name="Busse H.J."/>
            <person name="Ziemke-Kageler F."/>
            <person name="Lang E."/>
        </authorList>
    </citation>
    <scope>NUCLEOTIDE SEQUENCE [LARGE SCALE GENOMIC DNA]</scope>
    <source>
        <strain evidence="8 9">DSM 23061</strain>
    </source>
</reference>
<accession>A0A3Q9BRI2</accession>
<evidence type="ECO:0000256" key="5">
    <source>
        <dbReference type="ARBA" id="ARBA00023136"/>
    </source>
</evidence>
<dbReference type="KEGG" id="upv:EJN92_08410"/>
<feature type="transmembrane region" description="Helical" evidence="6">
    <location>
        <begin position="40"/>
        <end position="61"/>
    </location>
</feature>
<proteinExistence type="inferred from homology"/>
<dbReference type="InterPro" id="IPR007267">
    <property type="entry name" value="GtrA_DPMS_TM"/>
</dbReference>
<dbReference type="Pfam" id="PF04138">
    <property type="entry name" value="GtrA_DPMS_TM"/>
    <property type="match status" value="1"/>
</dbReference>
<feature type="domain" description="GtrA/DPMS transmembrane" evidence="7">
    <location>
        <begin position="11"/>
        <end position="126"/>
    </location>
</feature>
<evidence type="ECO:0000256" key="1">
    <source>
        <dbReference type="ARBA" id="ARBA00004141"/>
    </source>
</evidence>
<sequence>MTKLFFYQFLRFAAVGLSGTAVQYACVAIAIAASGNAATVFGSAIGYLLGSVVNYILNYFLTFDSGKSHMEAASKYFAVLGIGWCLSLGLMSMFVLHLDWNPWLSQLITTGIGLCWNFAGSKFWAFKDAPAKH</sequence>
<keyword evidence="9" id="KW-1185">Reference proteome</keyword>
<evidence type="ECO:0000256" key="3">
    <source>
        <dbReference type="ARBA" id="ARBA00022692"/>
    </source>
</evidence>
<dbReference type="RefSeq" id="WP_126127408.1">
    <property type="nucleotide sequence ID" value="NZ_CP034464.1"/>
</dbReference>
<comment type="subcellular location">
    <subcellularLocation>
        <location evidence="1">Membrane</location>
        <topology evidence="1">Multi-pass membrane protein</topology>
    </subcellularLocation>
</comment>
<dbReference type="GO" id="GO:0000271">
    <property type="term" value="P:polysaccharide biosynthetic process"/>
    <property type="evidence" value="ECO:0007669"/>
    <property type="project" value="InterPro"/>
</dbReference>
<gene>
    <name evidence="8" type="ORF">EJN92_08410</name>
</gene>
<comment type="similarity">
    <text evidence="2">Belongs to the GtrA family.</text>
</comment>
<keyword evidence="3 6" id="KW-0812">Transmembrane</keyword>
<dbReference type="GO" id="GO:0005886">
    <property type="term" value="C:plasma membrane"/>
    <property type="evidence" value="ECO:0007669"/>
    <property type="project" value="TreeGrafter"/>
</dbReference>
<name>A0A3Q9BRI2_9BURK</name>
<feature type="transmembrane region" description="Helical" evidence="6">
    <location>
        <begin position="103"/>
        <end position="125"/>
    </location>
</feature>
<dbReference type="OrthoDB" id="5296904at2"/>
<evidence type="ECO:0000313" key="8">
    <source>
        <dbReference type="EMBL" id="AZP12026.1"/>
    </source>
</evidence>
<feature type="transmembrane region" description="Helical" evidence="6">
    <location>
        <begin position="73"/>
        <end position="97"/>
    </location>
</feature>
<dbReference type="PANTHER" id="PTHR38459:SF1">
    <property type="entry name" value="PROPHAGE BACTOPRENOL-LINKED GLUCOSE TRANSLOCASE HOMOLOG"/>
    <property type="match status" value="1"/>
</dbReference>
<dbReference type="EMBL" id="CP034464">
    <property type="protein sequence ID" value="AZP12026.1"/>
    <property type="molecule type" value="Genomic_DNA"/>
</dbReference>
<dbReference type="AlphaFoldDB" id="A0A3Q9BRI2"/>
<feature type="transmembrane region" description="Helical" evidence="6">
    <location>
        <begin position="12"/>
        <end position="34"/>
    </location>
</feature>